<name>A0AAU8JCP1_9CYAN</name>
<organism evidence="1">
    <name type="scientific">Planktothricoides raciborskii GIHE-MW2</name>
    <dbReference type="NCBI Taxonomy" id="2792601"/>
    <lineage>
        <taxon>Bacteria</taxon>
        <taxon>Bacillati</taxon>
        <taxon>Cyanobacteriota</taxon>
        <taxon>Cyanophyceae</taxon>
        <taxon>Oscillatoriophycideae</taxon>
        <taxon>Oscillatoriales</taxon>
        <taxon>Oscillatoriaceae</taxon>
        <taxon>Planktothricoides</taxon>
    </lineage>
</organism>
<dbReference type="AlphaFoldDB" id="A0AAU8JCP1"/>
<accession>A0AAU8JCP1</accession>
<reference evidence="1" key="1">
    <citation type="submission" date="2024-07" db="EMBL/GenBank/DDBJ databases">
        <authorList>
            <person name="Kim Y.J."/>
            <person name="Jeong J.Y."/>
        </authorList>
    </citation>
    <scope>NUCLEOTIDE SEQUENCE</scope>
    <source>
        <strain evidence="1">GIHE-MW2</strain>
    </source>
</reference>
<proteinExistence type="predicted"/>
<evidence type="ECO:0000313" key="1">
    <source>
        <dbReference type="EMBL" id="XCM36056.1"/>
    </source>
</evidence>
<dbReference type="RefSeq" id="WP_156331440.1">
    <property type="nucleotide sequence ID" value="NZ_CP159837.1"/>
</dbReference>
<gene>
    <name evidence="1" type="ORF">ABWT76_004787</name>
</gene>
<protein>
    <submittedName>
        <fullName evidence="1">Uncharacterized protein</fullName>
    </submittedName>
</protein>
<dbReference type="EMBL" id="CP159837">
    <property type="protein sequence ID" value="XCM36056.1"/>
    <property type="molecule type" value="Genomic_DNA"/>
</dbReference>
<sequence>MKSGDFLRECDRPYRQIYYYDYPGGRSIPVYRLLVKSGDFLRECFAPTWQKSDRIYPETGFLLGYQQLSLSPKKETRFLRVGRKAIAPTGRWEFSDRIKLRLS</sequence>